<accession>A0A7S0M269</accession>
<evidence type="ECO:0000313" key="2">
    <source>
        <dbReference type="EMBL" id="CAD8629135.1"/>
    </source>
</evidence>
<dbReference type="AlphaFoldDB" id="A0A7S0M269"/>
<reference evidence="2" key="1">
    <citation type="submission" date="2021-01" db="EMBL/GenBank/DDBJ databases">
        <authorList>
            <person name="Corre E."/>
            <person name="Pelletier E."/>
            <person name="Niang G."/>
            <person name="Scheremetjew M."/>
            <person name="Finn R."/>
            <person name="Kale V."/>
            <person name="Holt S."/>
            <person name="Cochrane G."/>
            <person name="Meng A."/>
            <person name="Brown T."/>
            <person name="Cohen L."/>
        </authorList>
    </citation>
    <scope>NUCLEOTIDE SEQUENCE</scope>
    <source>
        <strain evidence="2">CCAP979/52</strain>
    </source>
</reference>
<dbReference type="EMBL" id="HBEZ01012398">
    <property type="protein sequence ID" value="CAD8629135.1"/>
    <property type="molecule type" value="Transcribed_RNA"/>
</dbReference>
<organism evidence="2">
    <name type="scientific">Cryptomonas curvata</name>
    <dbReference type="NCBI Taxonomy" id="233186"/>
    <lineage>
        <taxon>Eukaryota</taxon>
        <taxon>Cryptophyceae</taxon>
        <taxon>Cryptomonadales</taxon>
        <taxon>Cryptomonadaceae</taxon>
        <taxon>Cryptomonas</taxon>
    </lineage>
</organism>
<feature type="compositionally biased region" description="Basic residues" evidence="1">
    <location>
        <begin position="1"/>
        <end position="13"/>
    </location>
</feature>
<proteinExistence type="predicted"/>
<protein>
    <submittedName>
        <fullName evidence="2">Uncharacterized protein</fullName>
    </submittedName>
</protein>
<feature type="region of interest" description="Disordered" evidence="1">
    <location>
        <begin position="1"/>
        <end position="33"/>
    </location>
</feature>
<gene>
    <name evidence="2" type="ORF">CCUR1050_LOCUS6814</name>
</gene>
<name>A0A7S0M269_9CRYP</name>
<sequence>MGTPRTRRPRRLAATRLHETRSDTSHAGRNVPAADGPAAAALFSSPGRVIVVPCAATTAAATTAAAEDPAWGTEGLYTPYIYNQVPAPAALAPAAPPPSTLCDLNGTLAWASIIEMERTQTASVGGLGALATNASKVWVCLLHNYTAAECPAPPDRACFVWIEPARAFAYWGRNTYLNLVLA</sequence>
<evidence type="ECO:0000256" key="1">
    <source>
        <dbReference type="SAM" id="MobiDB-lite"/>
    </source>
</evidence>
<feature type="compositionally biased region" description="Basic and acidic residues" evidence="1">
    <location>
        <begin position="16"/>
        <end position="26"/>
    </location>
</feature>